<comment type="caution">
    <text evidence="3">The sequence shown here is derived from an EMBL/GenBank/DDBJ whole genome shotgun (WGS) entry which is preliminary data.</text>
</comment>
<reference evidence="3" key="1">
    <citation type="journal article" date="2020" name="mSystems">
        <title>Genome- and Community-Level Interaction Insights into Carbon Utilization and Element Cycling Functions of Hydrothermarchaeota in Hydrothermal Sediment.</title>
        <authorList>
            <person name="Zhou Z."/>
            <person name="Liu Y."/>
            <person name="Xu W."/>
            <person name="Pan J."/>
            <person name="Luo Z.H."/>
            <person name="Li M."/>
        </authorList>
    </citation>
    <scope>NUCLEOTIDE SEQUENCE [LARGE SCALE GENOMIC DNA]</scope>
    <source>
        <strain evidence="1">SpSt-12</strain>
        <strain evidence="3">SpSt-38</strain>
        <strain evidence="2">SpSt-87</strain>
    </source>
</reference>
<dbReference type="EMBL" id="DTLB01000047">
    <property type="protein sequence ID" value="HFW32890.1"/>
    <property type="molecule type" value="Genomic_DNA"/>
</dbReference>
<dbReference type="EMBL" id="DSCQ01000037">
    <property type="protein sequence ID" value="HET21091.1"/>
    <property type="molecule type" value="Genomic_DNA"/>
</dbReference>
<dbReference type="EMBL" id="DSQD01000122">
    <property type="protein sequence ID" value="HGF87553.1"/>
    <property type="molecule type" value="Genomic_DNA"/>
</dbReference>
<evidence type="ECO:0000313" key="3">
    <source>
        <dbReference type="EMBL" id="HGF87553.1"/>
    </source>
</evidence>
<evidence type="ECO:0000313" key="2">
    <source>
        <dbReference type="EMBL" id="HFW32890.1"/>
    </source>
</evidence>
<sequence length="116" mass="12803">MGEKFAIFLFTDEEMCMVHAFLYVKELNEKGIEAKLILEGKATAVPKLYADGKGLVGKWYSVAKENGWIDCTCKACSAVTGSLEAAEKEGLRICSDLNGHVSMEKYVSQGYRIIVL</sequence>
<accession>A0A7C3ZMQ4</accession>
<evidence type="ECO:0000313" key="1">
    <source>
        <dbReference type="EMBL" id="HET21091.1"/>
    </source>
</evidence>
<gene>
    <name evidence="1" type="ORF">ENN70_03130</name>
    <name evidence="3" type="ORF">ENR21_03925</name>
    <name evidence="2" type="ORF">ENW66_08105</name>
</gene>
<organism evidence="3">
    <name type="scientific">Archaeoglobus fulgidus</name>
    <dbReference type="NCBI Taxonomy" id="2234"/>
    <lineage>
        <taxon>Archaea</taxon>
        <taxon>Methanobacteriati</taxon>
        <taxon>Methanobacteriota</taxon>
        <taxon>Archaeoglobi</taxon>
        <taxon>Archaeoglobales</taxon>
        <taxon>Archaeoglobaceae</taxon>
        <taxon>Archaeoglobus</taxon>
    </lineage>
</organism>
<dbReference type="AlphaFoldDB" id="A0A7C3ZMQ4"/>
<dbReference type="SUPFAM" id="SSF75169">
    <property type="entry name" value="DsrEFH-like"/>
    <property type="match status" value="1"/>
</dbReference>
<protein>
    <submittedName>
        <fullName evidence="3">Cytoplasmic protein</fullName>
    </submittedName>
</protein>
<name>A0A7C3ZMQ4_ARCFL</name>
<proteinExistence type="predicted"/>
<dbReference type="InterPro" id="IPR027396">
    <property type="entry name" value="DsrEFH-like"/>
</dbReference>